<reference evidence="1 2" key="1">
    <citation type="submission" date="2019-12" db="EMBL/GenBank/DDBJ databases">
        <title>Mucilaginibacter sp. HMF7410 genome sequencing and assembly.</title>
        <authorList>
            <person name="Kang H."/>
            <person name="Cha I."/>
            <person name="Kim H."/>
            <person name="Joh K."/>
        </authorList>
    </citation>
    <scope>NUCLEOTIDE SEQUENCE [LARGE SCALE GENOMIC DNA]</scope>
    <source>
        <strain evidence="1 2">HMF7410</strain>
    </source>
</reference>
<dbReference type="AlphaFoldDB" id="A0A7K1T1U1"/>
<keyword evidence="2" id="KW-1185">Reference proteome</keyword>
<dbReference type="Proteomes" id="UP000462014">
    <property type="component" value="Unassembled WGS sequence"/>
</dbReference>
<protein>
    <submittedName>
        <fullName evidence="1">Uncharacterized protein</fullName>
    </submittedName>
</protein>
<evidence type="ECO:0000313" key="2">
    <source>
        <dbReference type="Proteomes" id="UP000462014"/>
    </source>
</evidence>
<proteinExistence type="predicted"/>
<name>A0A7K1T1U1_9SPHI</name>
<comment type="caution">
    <text evidence="1">The sequence shown here is derived from an EMBL/GenBank/DDBJ whole genome shotgun (WGS) entry which is preliminary data.</text>
</comment>
<gene>
    <name evidence="1" type="ORF">GO621_18555</name>
</gene>
<dbReference type="EMBL" id="WPIK01000039">
    <property type="protein sequence ID" value="MVN23525.1"/>
    <property type="molecule type" value="Genomic_DNA"/>
</dbReference>
<evidence type="ECO:0000313" key="1">
    <source>
        <dbReference type="EMBL" id="MVN23525.1"/>
    </source>
</evidence>
<organism evidence="1 2">
    <name type="scientific">Mucilaginibacter arboris</name>
    <dbReference type="NCBI Taxonomy" id="2682090"/>
    <lineage>
        <taxon>Bacteria</taxon>
        <taxon>Pseudomonadati</taxon>
        <taxon>Bacteroidota</taxon>
        <taxon>Sphingobacteriia</taxon>
        <taxon>Sphingobacteriales</taxon>
        <taxon>Sphingobacteriaceae</taxon>
        <taxon>Mucilaginibacter</taxon>
    </lineage>
</organism>
<dbReference type="RefSeq" id="WP_157569871.1">
    <property type="nucleotide sequence ID" value="NZ_WPIK01000039.1"/>
</dbReference>
<sequence>MNINLTLVSADGFQLPVLRQAFSVVCHLADNSQFDKNFLNLTMQAQIEIAFEQLVQLVKHLPENQWSKLKQEVDKEKITDKEVSDLEAFLLTAPTFTKKQLDEIAKTRKAINQWRTK</sequence>
<accession>A0A7K1T1U1</accession>